<dbReference type="KEGG" id="cheb:HH215_14650"/>
<dbReference type="Proteomes" id="UP000502248">
    <property type="component" value="Chromosome"/>
</dbReference>
<protein>
    <submittedName>
        <fullName evidence="8">ABC transporter substrate-binding protein</fullName>
    </submittedName>
</protein>
<feature type="region of interest" description="Disordered" evidence="5">
    <location>
        <begin position="28"/>
        <end position="59"/>
    </location>
</feature>
<dbReference type="InterPro" id="IPR002491">
    <property type="entry name" value="ABC_transptr_periplasmic_BD"/>
</dbReference>
<dbReference type="PANTHER" id="PTHR30532">
    <property type="entry name" value="IRON III DICITRATE-BINDING PERIPLASMIC PROTEIN"/>
    <property type="match status" value="1"/>
</dbReference>
<feature type="domain" description="Fe/B12 periplasmic-binding" evidence="7">
    <location>
        <begin position="58"/>
        <end position="333"/>
    </location>
</feature>
<gene>
    <name evidence="8" type="ORF">HH215_14650</name>
</gene>
<proteinExistence type="inferred from homology"/>
<accession>A0A7Z2VJB5</accession>
<dbReference type="EMBL" id="CP051680">
    <property type="protein sequence ID" value="QJD84303.1"/>
    <property type="molecule type" value="Genomic_DNA"/>
</dbReference>
<dbReference type="InterPro" id="IPR051313">
    <property type="entry name" value="Bact_iron-sidero_bind"/>
</dbReference>
<evidence type="ECO:0000256" key="2">
    <source>
        <dbReference type="ARBA" id="ARBA00008814"/>
    </source>
</evidence>
<comment type="subcellular location">
    <subcellularLocation>
        <location evidence="1">Cell envelope</location>
    </subcellularLocation>
</comment>
<evidence type="ECO:0000256" key="3">
    <source>
        <dbReference type="ARBA" id="ARBA00022448"/>
    </source>
</evidence>
<dbReference type="AlphaFoldDB" id="A0A7Z2VJB5"/>
<comment type="similarity">
    <text evidence="2">Belongs to the bacterial solute-binding protein 8 family.</text>
</comment>
<dbReference type="PROSITE" id="PS51257">
    <property type="entry name" value="PROKAR_LIPOPROTEIN"/>
    <property type="match status" value="1"/>
</dbReference>
<name>A0A7Z2VJB5_9BACL</name>
<dbReference type="Gene3D" id="3.40.50.1980">
    <property type="entry name" value="Nitrogenase molybdenum iron protein domain"/>
    <property type="match status" value="2"/>
</dbReference>
<keyword evidence="3" id="KW-0813">Transport</keyword>
<dbReference type="SUPFAM" id="SSF53807">
    <property type="entry name" value="Helical backbone' metal receptor"/>
    <property type="match status" value="1"/>
</dbReference>
<dbReference type="RefSeq" id="WP_169280587.1">
    <property type="nucleotide sequence ID" value="NZ_CP051680.1"/>
</dbReference>
<evidence type="ECO:0000313" key="9">
    <source>
        <dbReference type="Proteomes" id="UP000502248"/>
    </source>
</evidence>
<dbReference type="PANTHER" id="PTHR30532:SF1">
    <property type="entry name" value="IRON(3+)-HYDROXAMATE-BINDING PROTEIN FHUD"/>
    <property type="match status" value="1"/>
</dbReference>
<keyword evidence="9" id="KW-1185">Reference proteome</keyword>
<dbReference type="GO" id="GO:0030288">
    <property type="term" value="C:outer membrane-bounded periplasmic space"/>
    <property type="evidence" value="ECO:0007669"/>
    <property type="project" value="TreeGrafter"/>
</dbReference>
<feature type="chain" id="PRO_5039224205" evidence="6">
    <location>
        <begin position="24"/>
        <end position="333"/>
    </location>
</feature>
<evidence type="ECO:0000313" key="8">
    <source>
        <dbReference type="EMBL" id="QJD84303.1"/>
    </source>
</evidence>
<evidence type="ECO:0000256" key="4">
    <source>
        <dbReference type="ARBA" id="ARBA00022729"/>
    </source>
</evidence>
<dbReference type="Pfam" id="PF01497">
    <property type="entry name" value="Peripla_BP_2"/>
    <property type="match status" value="1"/>
</dbReference>
<evidence type="ECO:0000256" key="1">
    <source>
        <dbReference type="ARBA" id="ARBA00004196"/>
    </source>
</evidence>
<feature type="compositionally biased region" description="Low complexity" evidence="5">
    <location>
        <begin position="30"/>
        <end position="49"/>
    </location>
</feature>
<organism evidence="8 9">
    <name type="scientific">Cohnella herbarum</name>
    <dbReference type="NCBI Taxonomy" id="2728023"/>
    <lineage>
        <taxon>Bacteria</taxon>
        <taxon>Bacillati</taxon>
        <taxon>Bacillota</taxon>
        <taxon>Bacilli</taxon>
        <taxon>Bacillales</taxon>
        <taxon>Paenibacillaceae</taxon>
        <taxon>Cohnella</taxon>
    </lineage>
</organism>
<keyword evidence="4 6" id="KW-0732">Signal</keyword>
<evidence type="ECO:0000256" key="5">
    <source>
        <dbReference type="SAM" id="MobiDB-lite"/>
    </source>
</evidence>
<reference evidence="8 9" key="1">
    <citation type="submission" date="2020-04" db="EMBL/GenBank/DDBJ databases">
        <title>Genome sequencing of novel species.</title>
        <authorList>
            <person name="Heo J."/>
            <person name="Kim S.-J."/>
            <person name="Kim J.-S."/>
            <person name="Hong S.-B."/>
            <person name="Kwon S.-W."/>
        </authorList>
    </citation>
    <scope>NUCLEOTIDE SEQUENCE [LARGE SCALE GENOMIC DNA]</scope>
    <source>
        <strain evidence="8 9">MFER-1</strain>
    </source>
</reference>
<dbReference type="PROSITE" id="PS50983">
    <property type="entry name" value="FE_B12_PBP"/>
    <property type="match status" value="1"/>
</dbReference>
<sequence>MASTKFKFTVGMVAMLAAAIGLAGCGSNDNSSANEASAPPSESQATTTAQQPETGSETVRKVTDEFGEIEIPVNPQRVAGIYLEDYLTALGVEPIVQWYHPSWGKQDYLGLDMPQFDITGSMEAMVAADPDLIIVDGGVDAAKYEQYSKVAPTYRIPEQYLGDSTEVLKQVADVLGIPEKAETKLSEYNQKISDAKAKFQSTIGKETVAVVRLNIGDKTLALFGTKNRFTGFIYNQLGLTPHPMTVMEDFQKVLSEEAIPELDADHIIIFPSNGAWDSKENQEAVKLLDSPLWKSLPAVKNNHVYSYDRSHWQSGAIIANEMKIDDLLKSLAP</sequence>
<feature type="signal peptide" evidence="6">
    <location>
        <begin position="1"/>
        <end position="23"/>
    </location>
</feature>
<dbReference type="GO" id="GO:1901678">
    <property type="term" value="P:iron coordination entity transport"/>
    <property type="evidence" value="ECO:0007669"/>
    <property type="project" value="UniProtKB-ARBA"/>
</dbReference>
<evidence type="ECO:0000259" key="7">
    <source>
        <dbReference type="PROSITE" id="PS50983"/>
    </source>
</evidence>
<evidence type="ECO:0000256" key="6">
    <source>
        <dbReference type="SAM" id="SignalP"/>
    </source>
</evidence>